<dbReference type="RefSeq" id="WP_387249047.1">
    <property type="nucleotide sequence ID" value="NZ_JBIALX010000001.1"/>
</dbReference>
<evidence type="ECO:0000259" key="1">
    <source>
        <dbReference type="Pfam" id="PF04149"/>
    </source>
</evidence>
<accession>A0ABW6NBS0</accession>
<dbReference type="InterPro" id="IPR007278">
    <property type="entry name" value="DUF397"/>
</dbReference>
<keyword evidence="3" id="KW-1185">Reference proteome</keyword>
<protein>
    <submittedName>
        <fullName evidence="2">DUF397 domain-containing protein</fullName>
    </submittedName>
</protein>
<evidence type="ECO:0000313" key="3">
    <source>
        <dbReference type="Proteomes" id="UP001601521"/>
    </source>
</evidence>
<name>A0ABW6NBS0_9NOCA</name>
<evidence type="ECO:0000313" key="2">
    <source>
        <dbReference type="EMBL" id="MFF0452561.1"/>
    </source>
</evidence>
<dbReference type="Proteomes" id="UP001601521">
    <property type="component" value="Unassembled WGS sequence"/>
</dbReference>
<gene>
    <name evidence="2" type="ORF">ACFYTH_04215</name>
</gene>
<proteinExistence type="predicted"/>
<organism evidence="2 3">
    <name type="scientific">Nocardia africana</name>
    <dbReference type="NCBI Taxonomy" id="134964"/>
    <lineage>
        <taxon>Bacteria</taxon>
        <taxon>Bacillati</taxon>
        <taxon>Actinomycetota</taxon>
        <taxon>Actinomycetes</taxon>
        <taxon>Mycobacteriales</taxon>
        <taxon>Nocardiaceae</taxon>
        <taxon>Nocardia</taxon>
    </lineage>
</organism>
<reference evidence="2 3" key="1">
    <citation type="submission" date="2024-10" db="EMBL/GenBank/DDBJ databases">
        <title>The Natural Products Discovery Center: Release of the First 8490 Sequenced Strains for Exploring Actinobacteria Biosynthetic Diversity.</title>
        <authorList>
            <person name="Kalkreuter E."/>
            <person name="Kautsar S.A."/>
            <person name="Yang D."/>
            <person name="Bader C.D."/>
            <person name="Teijaro C.N."/>
            <person name="Fluegel L."/>
            <person name="Davis C.M."/>
            <person name="Simpson J.R."/>
            <person name="Lauterbach L."/>
            <person name="Steele A.D."/>
            <person name="Gui C."/>
            <person name="Meng S."/>
            <person name="Li G."/>
            <person name="Viehrig K."/>
            <person name="Ye F."/>
            <person name="Su P."/>
            <person name="Kiefer A.F."/>
            <person name="Nichols A."/>
            <person name="Cepeda A.J."/>
            <person name="Yan W."/>
            <person name="Fan B."/>
            <person name="Jiang Y."/>
            <person name="Adhikari A."/>
            <person name="Zheng C.-J."/>
            <person name="Schuster L."/>
            <person name="Cowan T.M."/>
            <person name="Smanski M.J."/>
            <person name="Chevrette M.G."/>
            <person name="De Carvalho L.P.S."/>
            <person name="Shen B."/>
        </authorList>
    </citation>
    <scope>NUCLEOTIDE SEQUENCE [LARGE SCALE GENOMIC DNA]</scope>
    <source>
        <strain evidence="2 3">NPDC004550</strain>
    </source>
</reference>
<dbReference type="Pfam" id="PF04149">
    <property type="entry name" value="DUF397"/>
    <property type="match status" value="1"/>
</dbReference>
<sequence length="69" mass="7411">MNVDLPGAHWFTSSHSAGGQDCVEVAFLTEGPVGVRDSKDRTGPALIFTPTEWDAFTSIVKADGFDQRA</sequence>
<dbReference type="EMBL" id="JBIALX010000001">
    <property type="protein sequence ID" value="MFF0452561.1"/>
    <property type="molecule type" value="Genomic_DNA"/>
</dbReference>
<feature type="domain" description="DUF397" evidence="1">
    <location>
        <begin position="8"/>
        <end position="61"/>
    </location>
</feature>
<comment type="caution">
    <text evidence="2">The sequence shown here is derived from an EMBL/GenBank/DDBJ whole genome shotgun (WGS) entry which is preliminary data.</text>
</comment>